<feature type="compositionally biased region" description="Acidic residues" evidence="13">
    <location>
        <begin position="161"/>
        <end position="170"/>
    </location>
</feature>
<keyword evidence="9" id="KW-0378">Hydrolase</keyword>
<feature type="region of interest" description="Disordered" evidence="13">
    <location>
        <begin position="410"/>
        <end position="469"/>
    </location>
</feature>
<evidence type="ECO:0000256" key="1">
    <source>
        <dbReference type="ARBA" id="ARBA00001946"/>
    </source>
</evidence>
<keyword evidence="6" id="KW-0479">Metal-binding</keyword>
<evidence type="ECO:0000256" key="4">
    <source>
        <dbReference type="ARBA" id="ARBA00022553"/>
    </source>
</evidence>
<keyword evidence="8" id="KW-0227">DNA damage</keyword>
<dbReference type="Gene3D" id="1.10.150.20">
    <property type="entry name" value="5' to 3' exonuclease, C-terminal subdomain"/>
    <property type="match status" value="1"/>
</dbReference>
<dbReference type="Pfam" id="PF00867">
    <property type="entry name" value="XPG_I"/>
    <property type="match status" value="1"/>
</dbReference>
<dbReference type="InterPro" id="IPR001044">
    <property type="entry name" value="XPG/Rad2_eukaryotes"/>
</dbReference>
<feature type="compositionally biased region" description="Basic residues" evidence="13">
    <location>
        <begin position="895"/>
        <end position="909"/>
    </location>
</feature>
<proteinExistence type="inferred from homology"/>
<dbReference type="CDD" id="cd09868">
    <property type="entry name" value="PIN_XPG_RAD2"/>
    <property type="match status" value="2"/>
</dbReference>
<protein>
    <recommendedName>
        <fullName evidence="17">DNA repair protein complementing XP-G cells</fullName>
    </recommendedName>
</protein>
<comment type="caution">
    <text evidence="16">The sequence shown here is derived from an EMBL/GenBank/DDBJ whole genome shotgun (WGS) entry which is preliminary data.</text>
</comment>
<dbReference type="PANTHER" id="PTHR16171:SF7">
    <property type="entry name" value="DNA REPAIR PROTEIN RAD2"/>
    <property type="match status" value="1"/>
</dbReference>
<keyword evidence="7" id="KW-0255">Endonuclease</keyword>
<dbReference type="PRINTS" id="PR00066">
    <property type="entry name" value="XRODRMPGMNTG"/>
</dbReference>
<dbReference type="InterPro" id="IPR029060">
    <property type="entry name" value="PIN-like_dom_sf"/>
</dbReference>
<gene>
    <name evidence="16" type="ORF">PYX00_006165</name>
</gene>
<feature type="region of interest" description="Disordered" evidence="13">
    <location>
        <begin position="150"/>
        <end position="176"/>
    </location>
</feature>
<feature type="region of interest" description="Disordered" evidence="13">
    <location>
        <begin position="829"/>
        <end position="925"/>
    </location>
</feature>
<comment type="similarity">
    <text evidence="3">Belongs to the XPG/RAD2 endonuclease family. XPG subfamily.</text>
</comment>
<comment type="cofactor">
    <cofactor evidence="1">
        <name>Mg(2+)</name>
        <dbReference type="ChEBI" id="CHEBI:18420"/>
    </cofactor>
</comment>
<dbReference type="InterPro" id="IPR006084">
    <property type="entry name" value="XPG/Rad2"/>
</dbReference>
<dbReference type="EMBL" id="JARGDH010000003">
    <property type="protein sequence ID" value="KAL0273533.1"/>
    <property type="molecule type" value="Genomic_DNA"/>
</dbReference>
<organism evidence="16">
    <name type="scientific">Menopon gallinae</name>
    <name type="common">poultry shaft louse</name>
    <dbReference type="NCBI Taxonomy" id="328185"/>
    <lineage>
        <taxon>Eukaryota</taxon>
        <taxon>Metazoa</taxon>
        <taxon>Ecdysozoa</taxon>
        <taxon>Arthropoda</taxon>
        <taxon>Hexapoda</taxon>
        <taxon>Insecta</taxon>
        <taxon>Pterygota</taxon>
        <taxon>Neoptera</taxon>
        <taxon>Paraneoptera</taxon>
        <taxon>Psocodea</taxon>
        <taxon>Troctomorpha</taxon>
        <taxon>Phthiraptera</taxon>
        <taxon>Amblycera</taxon>
        <taxon>Menoponidae</taxon>
        <taxon>Menopon</taxon>
    </lineage>
</organism>
<dbReference type="GO" id="GO:0016788">
    <property type="term" value="F:hydrolase activity, acting on ester bonds"/>
    <property type="evidence" value="ECO:0007669"/>
    <property type="project" value="InterPro"/>
</dbReference>
<feature type="compositionally biased region" description="Basic and acidic residues" evidence="13">
    <location>
        <begin position="869"/>
        <end position="888"/>
    </location>
</feature>
<dbReference type="GO" id="GO:0003697">
    <property type="term" value="F:single-stranded DNA binding"/>
    <property type="evidence" value="ECO:0007669"/>
    <property type="project" value="InterPro"/>
</dbReference>
<dbReference type="Pfam" id="PF00752">
    <property type="entry name" value="XPG_N"/>
    <property type="match status" value="1"/>
</dbReference>
<feature type="domain" description="XPG N-terminal" evidence="15">
    <location>
        <begin position="1"/>
        <end position="98"/>
    </location>
</feature>
<dbReference type="GO" id="GO:0005634">
    <property type="term" value="C:nucleus"/>
    <property type="evidence" value="ECO:0007669"/>
    <property type="project" value="UniProtKB-SubCell"/>
</dbReference>
<dbReference type="GO" id="GO:0046872">
    <property type="term" value="F:metal ion binding"/>
    <property type="evidence" value="ECO:0007669"/>
    <property type="project" value="UniProtKB-KW"/>
</dbReference>
<dbReference type="PROSITE" id="PS00842">
    <property type="entry name" value="XPG_2"/>
    <property type="match status" value="1"/>
</dbReference>
<dbReference type="SMART" id="SM00485">
    <property type="entry name" value="XPGN"/>
    <property type="match status" value="1"/>
</dbReference>
<keyword evidence="12" id="KW-0539">Nucleus</keyword>
<evidence type="ECO:0000313" key="16">
    <source>
        <dbReference type="EMBL" id="KAL0273533.1"/>
    </source>
</evidence>
<evidence type="ECO:0000256" key="7">
    <source>
        <dbReference type="ARBA" id="ARBA00022759"/>
    </source>
</evidence>
<feature type="compositionally biased region" description="Basic and acidic residues" evidence="13">
    <location>
        <begin position="430"/>
        <end position="449"/>
    </location>
</feature>
<dbReference type="SMART" id="SM00279">
    <property type="entry name" value="HhH2"/>
    <property type="match status" value="1"/>
</dbReference>
<feature type="domain" description="XPG-I" evidence="14">
    <location>
        <begin position="586"/>
        <end position="655"/>
    </location>
</feature>
<sequence>MGVHGLWNLLEPVGKIIPLEGMAGKVLAIDVSIWLHQAIKGMHDTHGAPVAVAHLLILFHRLCKLLFYQIKPVFVFDGGVPALKRETMATRRKIRSTAKNEAMKVRGKLFKNLLKHEAVRQMLSHVQGSELLGLSSLALPGSSVEEELYRLPPLTEKQDEKSEDEPSSEEGELKLDEDIHTIDVTSSDFKNLPAEVRHEILMELIETRKQSSWKYIDSMPKESDSFSDFQMNRLLKRRAVQSSLDEVGKEMGGKALSMKELESLLHDQPNILQTEDFLPSRRIAQSEHARFLLIQKGEGDENATEEVKSEIKIEAEDIPSTSGEAKPVDDINEVKEELTQQEIYDLIKKENETLTPKESKLTKERKMKMTDDVKEILPLLGVKGKDKVGNIENISEIIVPAIIKPEKEGVLSEEDVQPEAVAELESLPEEPPKEKPVEKEDHENDKLEISEESDDDFVDVTNADSPENALTDANTETCEVVKEQPMEIVIDTEKRNVETEDIFSDIFSEKPEEVQEINPKPKSVENEVTAVEDTAVPTILEEKDLVEMKQSVEDEYMQLIQEQGKQERIAQNISEQMNLDAQELLRLFGVPYVVAPMEAEAQCAILNILGLTDGTITDDSDIWLFGGKVVYRNFFNQKKHVLQYKSEDIERCFRLSREDLIKIALLVGSDYTSGLEGVGPVTALEILGAFPSSENDGVLSGLRNFREWFSTGSDLGPMKRSLRRKMKNTKISPGFPSEAVVQAYLNPEVDDSKEPFSWAKPNVPLLQEYTKRKFGWNAEKCLDSITPVMKRLNESKKDTTIDKYFKTLSSDSPIEGVLSKRVENALKYLRNEHSATETDEGEPEKKRKRTSKKEPQKSSGSGNSVTAKKASDIPQKRAMEQMLEDRKKLAIQIFKRGRKNSGKPRRTRVVVKEEVNLSESSSDGN</sequence>
<dbReference type="InterPro" id="IPR036279">
    <property type="entry name" value="5-3_exonuclease_C_sf"/>
</dbReference>
<dbReference type="CDD" id="cd09904">
    <property type="entry name" value="H3TH_XPG"/>
    <property type="match status" value="1"/>
</dbReference>
<dbReference type="InterPro" id="IPR006086">
    <property type="entry name" value="XPG-I_dom"/>
</dbReference>
<dbReference type="SUPFAM" id="SSF88723">
    <property type="entry name" value="PIN domain-like"/>
    <property type="match status" value="1"/>
</dbReference>
<dbReference type="GO" id="GO:0006289">
    <property type="term" value="P:nucleotide-excision repair"/>
    <property type="evidence" value="ECO:0007669"/>
    <property type="project" value="InterPro"/>
</dbReference>
<dbReference type="GO" id="GO:0004520">
    <property type="term" value="F:DNA endonuclease activity"/>
    <property type="evidence" value="ECO:0007669"/>
    <property type="project" value="TreeGrafter"/>
</dbReference>
<evidence type="ECO:0000259" key="14">
    <source>
        <dbReference type="SMART" id="SM00484"/>
    </source>
</evidence>
<dbReference type="PANTHER" id="PTHR16171">
    <property type="entry name" value="DNA REPAIR PROTEIN COMPLEMENTING XP-G CELLS-RELATED"/>
    <property type="match status" value="1"/>
</dbReference>
<comment type="subcellular location">
    <subcellularLocation>
        <location evidence="2">Nucleus</location>
    </subcellularLocation>
</comment>
<dbReference type="Gene3D" id="3.40.50.1010">
    <property type="entry name" value="5'-nuclease"/>
    <property type="match status" value="2"/>
</dbReference>
<evidence type="ECO:0000256" key="13">
    <source>
        <dbReference type="SAM" id="MobiDB-lite"/>
    </source>
</evidence>
<name>A0AAW2HUJ0_9NEOP</name>
<evidence type="ECO:0000256" key="6">
    <source>
        <dbReference type="ARBA" id="ARBA00022723"/>
    </source>
</evidence>
<dbReference type="AlphaFoldDB" id="A0AAW2HUJ0"/>
<keyword evidence="11" id="KW-0234">DNA repair</keyword>
<evidence type="ECO:0000256" key="2">
    <source>
        <dbReference type="ARBA" id="ARBA00004123"/>
    </source>
</evidence>
<accession>A0AAW2HUJ0</accession>
<dbReference type="PROSITE" id="PS00841">
    <property type="entry name" value="XPG_1"/>
    <property type="match status" value="1"/>
</dbReference>
<dbReference type="SMART" id="SM00484">
    <property type="entry name" value="XPGI"/>
    <property type="match status" value="1"/>
</dbReference>
<keyword evidence="5" id="KW-0540">Nuclease</keyword>
<evidence type="ECO:0000256" key="10">
    <source>
        <dbReference type="ARBA" id="ARBA00022842"/>
    </source>
</evidence>
<dbReference type="SUPFAM" id="SSF47807">
    <property type="entry name" value="5' to 3' exonuclease, C-terminal subdomain"/>
    <property type="match status" value="1"/>
</dbReference>
<evidence type="ECO:0000256" key="9">
    <source>
        <dbReference type="ARBA" id="ARBA00022801"/>
    </source>
</evidence>
<feature type="compositionally biased region" description="Polar residues" evidence="13">
    <location>
        <begin position="857"/>
        <end position="866"/>
    </location>
</feature>
<keyword evidence="4" id="KW-0597">Phosphoprotein</keyword>
<dbReference type="InterPro" id="IPR019974">
    <property type="entry name" value="XPG_CS"/>
</dbReference>
<evidence type="ECO:0000256" key="3">
    <source>
        <dbReference type="ARBA" id="ARBA00005283"/>
    </source>
</evidence>
<evidence type="ECO:0000256" key="12">
    <source>
        <dbReference type="ARBA" id="ARBA00023242"/>
    </source>
</evidence>
<evidence type="ECO:0008006" key="17">
    <source>
        <dbReference type="Google" id="ProtNLM"/>
    </source>
</evidence>
<evidence type="ECO:0000259" key="15">
    <source>
        <dbReference type="SMART" id="SM00485"/>
    </source>
</evidence>
<dbReference type="InterPro" id="IPR008918">
    <property type="entry name" value="HhH2"/>
</dbReference>
<keyword evidence="10" id="KW-0460">Magnesium</keyword>
<evidence type="ECO:0000256" key="8">
    <source>
        <dbReference type="ARBA" id="ARBA00022763"/>
    </source>
</evidence>
<dbReference type="InterPro" id="IPR006085">
    <property type="entry name" value="XPG_DNA_repair_N"/>
</dbReference>
<evidence type="ECO:0000256" key="5">
    <source>
        <dbReference type="ARBA" id="ARBA00022722"/>
    </source>
</evidence>
<evidence type="ECO:0000256" key="11">
    <source>
        <dbReference type="ARBA" id="ARBA00023204"/>
    </source>
</evidence>
<reference evidence="16" key="1">
    <citation type="journal article" date="2024" name="Gigascience">
        <title>Chromosome-level genome of the poultry shaft louse Menopon gallinae provides insight into the host-switching and adaptive evolution of parasitic lice.</title>
        <authorList>
            <person name="Xu Y."/>
            <person name="Ma L."/>
            <person name="Liu S."/>
            <person name="Liang Y."/>
            <person name="Liu Q."/>
            <person name="He Z."/>
            <person name="Tian L."/>
            <person name="Duan Y."/>
            <person name="Cai W."/>
            <person name="Li H."/>
            <person name="Song F."/>
        </authorList>
    </citation>
    <scope>NUCLEOTIDE SEQUENCE</scope>
    <source>
        <strain evidence="16">Cailab_2023a</strain>
    </source>
</reference>
<dbReference type="PRINTS" id="PR00853">
    <property type="entry name" value="XPGRADSUPER"/>
</dbReference>